<protein>
    <recommendedName>
        <fullName evidence="1">Rho-GAP domain-containing protein</fullName>
    </recommendedName>
</protein>
<name>A0ABQ0DUS3_9EUKA</name>
<dbReference type="Gene3D" id="1.10.555.10">
    <property type="entry name" value="Rho GTPase activation protein"/>
    <property type="match status" value="1"/>
</dbReference>
<comment type="caution">
    <text evidence="2">The sequence shown here is derived from an EMBL/GenBank/DDBJ whole genome shotgun (WGS) entry which is preliminary data.</text>
</comment>
<gene>
    <name evidence="2" type="ORF">ENUP19_0298G0061</name>
</gene>
<dbReference type="Pfam" id="PF00620">
    <property type="entry name" value="RhoGAP"/>
    <property type="match status" value="1"/>
</dbReference>
<evidence type="ECO:0000313" key="3">
    <source>
        <dbReference type="Proteomes" id="UP001628156"/>
    </source>
</evidence>
<dbReference type="SUPFAM" id="SSF48350">
    <property type="entry name" value="GTPase activation domain, GAP"/>
    <property type="match status" value="1"/>
</dbReference>
<organism evidence="2 3">
    <name type="scientific">Entamoeba nuttalli</name>
    <dbReference type="NCBI Taxonomy" id="412467"/>
    <lineage>
        <taxon>Eukaryota</taxon>
        <taxon>Amoebozoa</taxon>
        <taxon>Evosea</taxon>
        <taxon>Archamoebae</taxon>
        <taxon>Mastigamoebida</taxon>
        <taxon>Entamoebidae</taxon>
        <taxon>Entamoeba</taxon>
    </lineage>
</organism>
<dbReference type="InterPro" id="IPR000198">
    <property type="entry name" value="RhoGAP_dom"/>
</dbReference>
<dbReference type="SMART" id="SM00324">
    <property type="entry name" value="RhoGAP"/>
    <property type="match status" value="1"/>
</dbReference>
<proteinExistence type="predicted"/>
<accession>A0ABQ0DUS3</accession>
<feature type="domain" description="Rho-GAP" evidence="1">
    <location>
        <begin position="176"/>
        <end position="362"/>
    </location>
</feature>
<evidence type="ECO:0000259" key="1">
    <source>
        <dbReference type="PROSITE" id="PS50238"/>
    </source>
</evidence>
<reference evidence="2 3" key="1">
    <citation type="journal article" date="2019" name="PLoS Negl. Trop. Dis.">
        <title>Whole genome sequencing of Entamoeba nuttalli reveals mammalian host-related molecular signatures and a novel octapeptide-repeat surface protein.</title>
        <authorList>
            <person name="Tanaka M."/>
            <person name="Makiuchi T."/>
            <person name="Komiyama T."/>
            <person name="Shiina T."/>
            <person name="Osaki K."/>
            <person name="Tachibana H."/>
        </authorList>
    </citation>
    <scope>NUCLEOTIDE SEQUENCE [LARGE SCALE GENOMIC DNA]</scope>
    <source>
        <strain evidence="2 3">P19-061405</strain>
    </source>
</reference>
<evidence type="ECO:0000313" key="2">
    <source>
        <dbReference type="EMBL" id="GAB1226606.1"/>
    </source>
</evidence>
<dbReference type="PANTHER" id="PTHR45808">
    <property type="entry name" value="RHO GTPASE-ACTIVATING PROTEIN 68F"/>
    <property type="match status" value="1"/>
</dbReference>
<dbReference type="CDD" id="cd00159">
    <property type="entry name" value="RhoGAP"/>
    <property type="match status" value="1"/>
</dbReference>
<dbReference type="Proteomes" id="UP001628156">
    <property type="component" value="Unassembled WGS sequence"/>
</dbReference>
<dbReference type="PROSITE" id="PS50238">
    <property type="entry name" value="RHOGAP"/>
    <property type="match status" value="1"/>
</dbReference>
<dbReference type="InterPro" id="IPR008936">
    <property type="entry name" value="Rho_GTPase_activation_prot"/>
</dbReference>
<keyword evidence="3" id="KW-1185">Reference proteome</keyword>
<dbReference type="PANTHER" id="PTHR45808:SF2">
    <property type="entry name" value="RHO GTPASE-ACTIVATING PROTEIN 68F"/>
    <property type="match status" value="1"/>
</dbReference>
<sequence length="436" mass="50885">MTVDSPYQKYDFNLYNKTIELAQKASQVGNIIQTIQGAMGEFEKIIESIISSFPQNDSPASFSSLLNLTMNFQANLKTELGLVAENYRKLSDKLKGPWDWKEKFSAYERIKKQQIQEIFNIQTYRCFINFLTDAKNNCHFISQNEVFDDNKLRPFILVSDKLVSDRKKLLSLDYTQPINQILKQENRQNTVLPEYFEKIMYKLYYEKEIEGAFRQCAGVTEMVEYVKYIGIIDFQLTDYILLSAIVKKYLRETTEPVWPQSQFDQLMFITGQYASSPIQWKMKFRSVYQSVPSENKIFIESLIALCIKIINNPTSKMNIQNMSICIAPGFIRKSAINDLTQSSHQLVFIAFSNMLTYAKELFPDLGMKFIESRYDQVMNPHTLYKDTFNEKLLKQPTISRSPIASRSNRWVRQQSSIQTHKRSSAMLNRLSIKQLC</sequence>
<dbReference type="EMBL" id="BAAFRS010000298">
    <property type="protein sequence ID" value="GAB1226606.1"/>
    <property type="molecule type" value="Genomic_DNA"/>
</dbReference>